<dbReference type="GO" id="GO:0003677">
    <property type="term" value="F:DNA binding"/>
    <property type="evidence" value="ECO:0007669"/>
    <property type="project" value="UniProtKB-KW"/>
</dbReference>
<organism evidence="4 5">
    <name type="scientific">Halorubrum xinjiangense</name>
    <dbReference type="NCBI Taxonomy" id="261291"/>
    <lineage>
        <taxon>Archaea</taxon>
        <taxon>Methanobacteriati</taxon>
        <taxon>Methanobacteriota</taxon>
        <taxon>Stenosarchaea group</taxon>
        <taxon>Halobacteria</taxon>
        <taxon>Halobacteriales</taxon>
        <taxon>Haloferacaceae</taxon>
        <taxon>Halorubrum</taxon>
    </lineage>
</organism>
<feature type="compositionally biased region" description="Basic and acidic residues" evidence="2">
    <location>
        <begin position="397"/>
        <end position="415"/>
    </location>
</feature>
<name>A0A1G7NXV1_9EURY</name>
<keyword evidence="5" id="KW-1185">Reference proteome</keyword>
<accession>A0A1G7NXV1</accession>
<dbReference type="Proteomes" id="UP000324020">
    <property type="component" value="Unassembled WGS sequence"/>
</dbReference>
<evidence type="ECO:0000256" key="2">
    <source>
        <dbReference type="SAM" id="MobiDB-lite"/>
    </source>
</evidence>
<dbReference type="AlphaFoldDB" id="A0A1G7NXV1"/>
<proteinExistence type="predicted"/>
<protein>
    <submittedName>
        <fullName evidence="4">Putative transposase</fullName>
    </submittedName>
</protein>
<feature type="compositionally biased region" description="Polar residues" evidence="2">
    <location>
        <begin position="385"/>
        <end position="394"/>
    </location>
</feature>
<evidence type="ECO:0000259" key="3">
    <source>
        <dbReference type="Pfam" id="PF07282"/>
    </source>
</evidence>
<feature type="region of interest" description="Disordered" evidence="2">
    <location>
        <begin position="379"/>
        <end position="439"/>
    </location>
</feature>
<sequence>MSEECKTLEAYLAPPTQHKQRKLHDEDERYEALLRESFNDECDTMSAVNEVVSGEDLNWHSKNALKQYVPNLLDKDTYDAKQLADTHPIRYANTAAVFDHDDDRHHEICWEVPLPGHGTNFWIPLQLNPEQEDWWHSLIDEDDDSVWAGELRLQRDGSRWVLHVAANYEVEPDHACSTTSDDVTPIGFDVGEAKLLVGCALRDNTPVDPLFVDGSRVRHLRQKQASAEDRLKPRYASKLLDDLVWGRWQDAIEDEIEKASTRAVEYASQFENPVIVLEFLEGITDEDIGKYWNRRLGKWLFSQLQSRIEDKAAERGIPVEYVHPHHTSKTCHACQHIGYRPHQGTFKCTNDECWVSEYQADLNAAAKIAQRLNPWGESLPWKSAGNDSPQSGGQWQAHEDTSSSERLLSERRALNDKVLSSSPAVGAGAEPETGDANTS</sequence>
<feature type="domain" description="Cas12f1-like TNB" evidence="3">
    <location>
        <begin position="301"/>
        <end position="368"/>
    </location>
</feature>
<dbReference type="InterPro" id="IPR010095">
    <property type="entry name" value="Cas12f1-like_TNB"/>
</dbReference>
<dbReference type="Pfam" id="PF07282">
    <property type="entry name" value="Cas12f1-like_TNB"/>
    <property type="match status" value="1"/>
</dbReference>
<dbReference type="NCBIfam" id="TIGR01766">
    <property type="entry name" value="IS200/IS605 family accessory protein TnpB-like domain"/>
    <property type="match status" value="1"/>
</dbReference>
<evidence type="ECO:0000256" key="1">
    <source>
        <dbReference type="ARBA" id="ARBA00023125"/>
    </source>
</evidence>
<dbReference type="EMBL" id="FNBO01000008">
    <property type="protein sequence ID" value="SDF78030.1"/>
    <property type="molecule type" value="Genomic_DNA"/>
</dbReference>
<gene>
    <name evidence="4" type="ORF">SAMN04488067_108130</name>
</gene>
<dbReference type="OrthoDB" id="168528at2157"/>
<keyword evidence="1" id="KW-0238">DNA-binding</keyword>
<evidence type="ECO:0000313" key="4">
    <source>
        <dbReference type="EMBL" id="SDF78030.1"/>
    </source>
</evidence>
<reference evidence="4 5" key="1">
    <citation type="submission" date="2016-10" db="EMBL/GenBank/DDBJ databases">
        <authorList>
            <person name="Varghese N."/>
            <person name="Submissions S."/>
        </authorList>
    </citation>
    <scope>NUCLEOTIDE SEQUENCE [LARGE SCALE GENOMIC DNA]</scope>
    <source>
        <strain evidence="4 5">CGMCC 1.3527</strain>
    </source>
</reference>
<evidence type="ECO:0000313" key="5">
    <source>
        <dbReference type="Proteomes" id="UP000324020"/>
    </source>
</evidence>
<dbReference type="RefSeq" id="WP_149799008.1">
    <property type="nucleotide sequence ID" value="NZ_FNBO01000008.1"/>
</dbReference>